<evidence type="ECO:0000259" key="1">
    <source>
        <dbReference type="Pfam" id="PF05368"/>
    </source>
</evidence>
<dbReference type="Gene3D" id="3.40.50.720">
    <property type="entry name" value="NAD(P)-binding Rossmann-like Domain"/>
    <property type="match status" value="1"/>
</dbReference>
<gene>
    <name evidence="2" type="ORF">F4V43_11030</name>
</gene>
<comment type="caution">
    <text evidence="2">The sequence shown here is derived from an EMBL/GenBank/DDBJ whole genome shotgun (WGS) entry which is preliminary data.</text>
</comment>
<dbReference type="PANTHER" id="PTHR43162:SF1">
    <property type="entry name" value="PRESTALK A DIFFERENTIATION PROTEIN A"/>
    <property type="match status" value="1"/>
</dbReference>
<dbReference type="OrthoDB" id="339107at2"/>
<accession>A0A5J5G8L1</accession>
<dbReference type="PANTHER" id="PTHR43162">
    <property type="match status" value="1"/>
</dbReference>
<dbReference type="Proteomes" id="UP000367750">
    <property type="component" value="Unassembled WGS sequence"/>
</dbReference>
<evidence type="ECO:0000313" key="2">
    <source>
        <dbReference type="EMBL" id="KAA9003942.1"/>
    </source>
</evidence>
<dbReference type="CDD" id="cd05269">
    <property type="entry name" value="TMR_SDR_a"/>
    <property type="match status" value="1"/>
</dbReference>
<dbReference type="EMBL" id="VYKK01000015">
    <property type="protein sequence ID" value="KAA9003942.1"/>
    <property type="molecule type" value="Genomic_DNA"/>
</dbReference>
<dbReference type="Gene3D" id="3.90.25.10">
    <property type="entry name" value="UDP-galactose 4-epimerase, domain 1"/>
    <property type="match status" value="1"/>
</dbReference>
<keyword evidence="3" id="KW-1185">Reference proteome</keyword>
<evidence type="ECO:0000313" key="3">
    <source>
        <dbReference type="Proteomes" id="UP000367750"/>
    </source>
</evidence>
<dbReference type="AlphaFoldDB" id="A0A5J5G8L1"/>
<feature type="domain" description="NmrA-like" evidence="1">
    <location>
        <begin position="3"/>
        <end position="224"/>
    </location>
</feature>
<name>A0A5J5G8L1_9BACL</name>
<proteinExistence type="predicted"/>
<dbReference type="SUPFAM" id="SSF51735">
    <property type="entry name" value="NAD(P)-binding Rossmann-fold domains"/>
    <property type="match status" value="1"/>
</dbReference>
<organism evidence="2 3">
    <name type="scientific">Paenibacillus spiritus</name>
    <dbReference type="NCBI Taxonomy" id="2496557"/>
    <lineage>
        <taxon>Bacteria</taxon>
        <taxon>Bacillati</taxon>
        <taxon>Bacillota</taxon>
        <taxon>Bacilli</taxon>
        <taxon>Bacillales</taxon>
        <taxon>Paenibacillaceae</taxon>
        <taxon>Paenibacillus</taxon>
    </lineage>
</organism>
<dbReference type="Pfam" id="PF05368">
    <property type="entry name" value="NmrA"/>
    <property type="match status" value="1"/>
</dbReference>
<reference evidence="2 3" key="1">
    <citation type="submission" date="2019-09" db="EMBL/GenBank/DDBJ databases">
        <title>Bacillus ochoae sp. nov., Paenibacillus whitsoniae sp. nov., Paenibacillus spiritus sp. nov. Isolated from the Mars Exploration Rover during spacecraft assembly.</title>
        <authorList>
            <person name="Seuylemezian A."/>
            <person name="Vaishampayan P."/>
        </authorList>
    </citation>
    <scope>NUCLEOTIDE SEQUENCE [LARGE SCALE GENOMIC DNA]</scope>
    <source>
        <strain evidence="2 3">MER_111</strain>
    </source>
</reference>
<protein>
    <submittedName>
        <fullName evidence="2">SDR family oxidoreductase</fullName>
    </submittedName>
</protein>
<sequence>MSILVTGFNGKVGREVANKLEHDEHDFVNAVRNVEKARSAYGDRYRFVRLDLSDSSTFRPALTGIDRIFLIYPPGDAVDFAGFIEAAKKAGVRHIVYLSLKDIQYLPFIHHYRNEKLIRRSGIPFTFLRAGYFMQNLNDFLRGELVKNNRIFVAAGKGRTSFVDARDLAEAAVEAFNHPDRHQGRAYVLTGEEAPDFYEVAEAMTGVLGRPITYANPSVKDFKAYMLKQGTDPAFVNVVVGIHIPTKLGLAKGIRRDYETMTGRKPTKLKQYLEDYRDSWI</sequence>
<dbReference type="InterPro" id="IPR008030">
    <property type="entry name" value="NmrA-like"/>
</dbReference>
<dbReference type="InterPro" id="IPR051604">
    <property type="entry name" value="Ergot_Alk_Oxidoreductase"/>
</dbReference>
<dbReference type="InterPro" id="IPR036291">
    <property type="entry name" value="NAD(P)-bd_dom_sf"/>
</dbReference>
<dbReference type="RefSeq" id="WP_150458297.1">
    <property type="nucleotide sequence ID" value="NZ_VYKK01000015.1"/>
</dbReference>